<sequence length="126" mass="14423">MNEHYLPKQEDYLFVVGSRKDGIKFYNNSFESVGHKVGVIKSQYSSSVFIDKCKFTKCTVKNEDVNGGALNFLNCPIRYERSDFIECISTKGGKGGAIYITISEKLHSDSLQVFSCFRWRRLCILK</sequence>
<organism evidence="1 2">
    <name type="scientific">Tritrichomonas musculus</name>
    <dbReference type="NCBI Taxonomy" id="1915356"/>
    <lineage>
        <taxon>Eukaryota</taxon>
        <taxon>Metamonada</taxon>
        <taxon>Parabasalia</taxon>
        <taxon>Tritrichomonadida</taxon>
        <taxon>Tritrichomonadidae</taxon>
        <taxon>Tritrichomonas</taxon>
    </lineage>
</organism>
<protein>
    <submittedName>
        <fullName evidence="1">Uncharacterized protein</fullName>
    </submittedName>
</protein>
<reference evidence="1 2" key="1">
    <citation type="submission" date="2024-04" db="EMBL/GenBank/DDBJ databases">
        <title>Tritrichomonas musculus Genome.</title>
        <authorList>
            <person name="Alves-Ferreira E."/>
            <person name="Grigg M."/>
            <person name="Lorenzi H."/>
            <person name="Galac M."/>
        </authorList>
    </citation>
    <scope>NUCLEOTIDE SEQUENCE [LARGE SCALE GENOMIC DNA]</scope>
    <source>
        <strain evidence="1 2">EAF2021</strain>
    </source>
</reference>
<proteinExistence type="predicted"/>
<comment type="caution">
    <text evidence="1">The sequence shown here is derived from an EMBL/GenBank/DDBJ whole genome shotgun (WGS) entry which is preliminary data.</text>
</comment>
<accession>A0ABR2INB9</accession>
<evidence type="ECO:0000313" key="2">
    <source>
        <dbReference type="Proteomes" id="UP001470230"/>
    </source>
</evidence>
<gene>
    <name evidence="1" type="ORF">M9Y10_011067</name>
</gene>
<evidence type="ECO:0000313" key="1">
    <source>
        <dbReference type="EMBL" id="KAK8865511.1"/>
    </source>
</evidence>
<name>A0ABR2INB9_9EUKA</name>
<dbReference type="EMBL" id="JAPFFF010000016">
    <property type="protein sequence ID" value="KAK8865511.1"/>
    <property type="molecule type" value="Genomic_DNA"/>
</dbReference>
<keyword evidence="2" id="KW-1185">Reference proteome</keyword>
<dbReference type="Proteomes" id="UP001470230">
    <property type="component" value="Unassembled WGS sequence"/>
</dbReference>